<dbReference type="GO" id="GO:0016787">
    <property type="term" value="F:hydrolase activity"/>
    <property type="evidence" value="ECO:0007669"/>
    <property type="project" value="UniProtKB-KW"/>
</dbReference>
<evidence type="ECO:0000259" key="12">
    <source>
        <dbReference type="Pfam" id="PF00723"/>
    </source>
</evidence>
<dbReference type="AlphaFoldDB" id="A0A1V8M978"/>
<evidence type="ECO:0000256" key="10">
    <source>
        <dbReference type="ARBA" id="ARBA00023288"/>
    </source>
</evidence>
<protein>
    <submittedName>
        <fullName evidence="14">Glycosyl hydrolase family 15</fullName>
    </submittedName>
</protein>
<keyword evidence="5" id="KW-0597">Phosphoprotein</keyword>
<dbReference type="Gene3D" id="1.50.10.10">
    <property type="match status" value="1"/>
</dbReference>
<comment type="subcellular location">
    <subcellularLocation>
        <location evidence="1">Cell membrane</location>
        <topology evidence="1">Lipid-anchor</topology>
        <orientation evidence="1">Cytoplasmic side</orientation>
    </subcellularLocation>
</comment>
<dbReference type="UniPathway" id="UPA00163"/>
<evidence type="ECO:0000256" key="11">
    <source>
        <dbReference type="ARBA" id="ARBA00023289"/>
    </source>
</evidence>
<evidence type="ECO:0000256" key="2">
    <source>
        <dbReference type="ARBA" id="ARBA00005131"/>
    </source>
</evidence>
<dbReference type="InterPro" id="IPR012341">
    <property type="entry name" value="6hp_glycosidase-like_sf"/>
</dbReference>
<accession>A0A1V8M978</accession>
<dbReference type="InterPro" id="IPR045583">
    <property type="entry name" value="KPBA/B_C"/>
</dbReference>
<dbReference type="InterPro" id="IPR011613">
    <property type="entry name" value="GH15-like"/>
</dbReference>
<dbReference type="PANTHER" id="PTHR10749">
    <property type="entry name" value="PHOSPHORYLASE B KINASE REGULATORY SUBUNIT"/>
    <property type="match status" value="1"/>
</dbReference>
<dbReference type="GO" id="GO:0005964">
    <property type="term" value="C:phosphorylase kinase complex"/>
    <property type="evidence" value="ECO:0007669"/>
    <property type="project" value="TreeGrafter"/>
</dbReference>
<evidence type="ECO:0000256" key="1">
    <source>
        <dbReference type="ARBA" id="ARBA00004342"/>
    </source>
</evidence>
<reference evidence="14 15" key="1">
    <citation type="submission" date="2015-12" db="EMBL/GenBank/DDBJ databases">
        <authorList>
            <person name="Shamseldin A."/>
            <person name="Moawad H."/>
            <person name="Abd El-Rahim W.M."/>
            <person name="Sadowsky M.J."/>
        </authorList>
    </citation>
    <scope>NUCLEOTIDE SEQUENCE [LARGE SCALE GENOMIC DNA]</scope>
    <source>
        <strain evidence="14 15">WF1</strain>
    </source>
</reference>
<keyword evidence="15" id="KW-1185">Reference proteome</keyword>
<dbReference type="GO" id="GO:0005516">
    <property type="term" value="F:calmodulin binding"/>
    <property type="evidence" value="ECO:0007669"/>
    <property type="project" value="UniProtKB-KW"/>
</dbReference>
<keyword evidence="9" id="KW-0119">Carbohydrate metabolism</keyword>
<evidence type="ECO:0000259" key="13">
    <source>
        <dbReference type="Pfam" id="PF19292"/>
    </source>
</evidence>
<keyword evidence="14" id="KW-0378">Hydrolase</keyword>
<dbReference type="Pfam" id="PF19292">
    <property type="entry name" value="KPBB_C"/>
    <property type="match status" value="1"/>
</dbReference>
<feature type="domain" description="GH15-like" evidence="12">
    <location>
        <begin position="11"/>
        <end position="823"/>
    </location>
</feature>
<evidence type="ECO:0000256" key="4">
    <source>
        <dbReference type="ARBA" id="ARBA00022475"/>
    </source>
</evidence>
<dbReference type="InterPro" id="IPR008928">
    <property type="entry name" value="6-hairpin_glycosidase_sf"/>
</dbReference>
<dbReference type="Proteomes" id="UP000191980">
    <property type="component" value="Unassembled WGS sequence"/>
</dbReference>
<dbReference type="EMBL" id="LPUF01000001">
    <property type="protein sequence ID" value="OQK18180.1"/>
    <property type="molecule type" value="Genomic_DNA"/>
</dbReference>
<proteinExistence type="inferred from homology"/>
<organism evidence="14 15">
    <name type="scientific">Methyloprofundus sedimenti</name>
    <dbReference type="NCBI Taxonomy" id="1420851"/>
    <lineage>
        <taxon>Bacteria</taxon>
        <taxon>Pseudomonadati</taxon>
        <taxon>Pseudomonadota</taxon>
        <taxon>Gammaproteobacteria</taxon>
        <taxon>Methylococcales</taxon>
        <taxon>Methylococcaceae</taxon>
        <taxon>Methyloprofundus</taxon>
    </lineage>
</organism>
<dbReference type="GO" id="GO:0005977">
    <property type="term" value="P:glycogen metabolic process"/>
    <property type="evidence" value="ECO:0007669"/>
    <property type="project" value="UniProtKB-UniPathway"/>
</dbReference>
<keyword evidence="6" id="KW-0321">Glycogen metabolism</keyword>
<evidence type="ECO:0000256" key="9">
    <source>
        <dbReference type="ARBA" id="ARBA00023277"/>
    </source>
</evidence>
<keyword evidence="4" id="KW-1003">Cell membrane</keyword>
<feature type="domain" description="Phosphorylase b kinase regulatory subunit alpha/beta C-terminal" evidence="13">
    <location>
        <begin position="835"/>
        <end position="1072"/>
    </location>
</feature>
<dbReference type="STRING" id="1420851.AU255_10185"/>
<evidence type="ECO:0000313" key="15">
    <source>
        <dbReference type="Proteomes" id="UP000191980"/>
    </source>
</evidence>
<comment type="caution">
    <text evidence="14">The sequence shown here is derived from an EMBL/GenBank/DDBJ whole genome shotgun (WGS) entry which is preliminary data.</text>
</comment>
<name>A0A1V8M978_9GAMM</name>
<keyword evidence="8" id="KW-0472">Membrane</keyword>
<comment type="similarity">
    <text evidence="3">Belongs to the phosphorylase b kinase regulatory chain family.</text>
</comment>
<evidence type="ECO:0000256" key="7">
    <source>
        <dbReference type="ARBA" id="ARBA00022860"/>
    </source>
</evidence>
<dbReference type="OrthoDB" id="6091662at2"/>
<dbReference type="GO" id="GO:0005886">
    <property type="term" value="C:plasma membrane"/>
    <property type="evidence" value="ECO:0007669"/>
    <property type="project" value="UniProtKB-SubCell"/>
</dbReference>
<dbReference type="SUPFAM" id="SSF48208">
    <property type="entry name" value="Six-hairpin glycosidases"/>
    <property type="match status" value="1"/>
</dbReference>
<dbReference type="PANTHER" id="PTHR10749:SF8">
    <property type="entry name" value="PHOSPHORYLASE B KINASE REGULATORY SUBUNIT BETA"/>
    <property type="match status" value="1"/>
</dbReference>
<evidence type="ECO:0000256" key="5">
    <source>
        <dbReference type="ARBA" id="ARBA00022553"/>
    </source>
</evidence>
<keyword evidence="11" id="KW-0636">Prenylation</keyword>
<dbReference type="Pfam" id="PF00723">
    <property type="entry name" value="Glyco_hydro_15"/>
    <property type="match status" value="1"/>
</dbReference>
<gene>
    <name evidence="14" type="ORF">AU255_10185</name>
</gene>
<sequence>MKIDMNPLSELDHYFQQVQNIILDRQDPISGLLPASTAITAHGDYTDAWVRDNVYSILAAWGLALAYRRSADSIGRTYILEQSVVKLMRGLLVAMMRQAHKVERFKHTQDPLDALHAKYDTHTGEIVVGDHEWGHLQLDATSLFLLMLAQMTASGLRIVFTIDEVNFIQNLVHYIARAYRTPDYGIWERGNKSNHGIAELNASSVGMAKAALEAMSGFNLFGKDGGQSSKIHVLSDEIARSRIALEALLPRESISKEVDSAVLSVIGFPAFAVDDPDLLQKTEQLICEKLQGKYGCKRFLRDGHQVVIEDSHRMHYEAHELKQFMDIECEWPLFFSYLLLNKLFAGDTDKAREYRNKLKGLLVEQNGQLLLPELYIVPEDKIEAERKNPHSQERVPNENVPLVWAQSLFILGEMLQDGLLEFSDIDPLGRSNFMGRNQKTDLKIQLTLLAEDPEVQSKLAKLGINTQTIDQIAPIQIRESSDLAAAFTQVGRNKRLGLSGRPNKQIRALGTSLLYKLGDQQFVFLPQFLNQRGFYLMLDIPLLVERLRLELGYIYQHWDRPGKPLVTIVIKHNMLDNDGHQLLVDFMQELKQGEILGVPVQLGNMHEFITTTGLETINYLHDFHFSEKSEPNEIRPCCILLPVDLTKTEAVMPQAINDWNKLTDDTLIKLLTNSTNLYAQHEILNLLYCRHGLDFEISLPEANDLRYHLRDVFEEIYTLAGNLNEWSLVRHCAGLLNKHDANLEQAATDILVRQKSLSVGREYSNKATFQRPANAHEILERIRTFNSPNVYVHIIIQELIIYLGILIKSNPELFNDMHTVRVGHIMQLIIIRLQRQQKCNLGEAFDALVALPPHTIELKVKETLADYQNSESQLNMSESLRYEGQIKNLDSARFSEQIDPKDRGRAGDWHEWREQQGSIGRQTESFFADVWEVLHHCKGLIISEKLNKQRRLDSEHILAEMTDKEKSFVLLINHRLDKVQSPDYRQLTVETLHALASIFRDNPDLQVEDTLMTDTLIYHAVRLTWLDKHPEREAQYELDHALSWQGFYQLPPHEVANGIIDGLKYLLATNNEIPGA</sequence>
<keyword evidence="10" id="KW-0449">Lipoprotein</keyword>
<evidence type="ECO:0000256" key="8">
    <source>
        <dbReference type="ARBA" id="ARBA00023136"/>
    </source>
</evidence>
<dbReference type="InterPro" id="IPR008734">
    <property type="entry name" value="PHK_A/B_su"/>
</dbReference>
<evidence type="ECO:0000313" key="14">
    <source>
        <dbReference type="EMBL" id="OQK18180.1"/>
    </source>
</evidence>
<keyword evidence="7" id="KW-0112">Calmodulin-binding</keyword>
<evidence type="ECO:0000256" key="3">
    <source>
        <dbReference type="ARBA" id="ARBA00007128"/>
    </source>
</evidence>
<comment type="pathway">
    <text evidence="2">Glycan biosynthesis; glycogen metabolism.</text>
</comment>
<evidence type="ECO:0000256" key="6">
    <source>
        <dbReference type="ARBA" id="ARBA00022600"/>
    </source>
</evidence>
<dbReference type="FunFam" id="1.50.10.10:FF:000004">
    <property type="entry name" value="Phosphorylase b kinase regulatory subunit"/>
    <property type="match status" value="1"/>
</dbReference>